<protein>
    <submittedName>
        <fullName evidence="1">Uncharacterized protein</fullName>
    </submittedName>
</protein>
<dbReference type="EMBL" id="BK015865">
    <property type="protein sequence ID" value="DAD70429.1"/>
    <property type="molecule type" value="Genomic_DNA"/>
</dbReference>
<name>A0A8S5LK00_9CAUD</name>
<organism evidence="1">
    <name type="scientific">Siphoviridae sp. ctnhN1</name>
    <dbReference type="NCBI Taxonomy" id="2827589"/>
    <lineage>
        <taxon>Viruses</taxon>
        <taxon>Duplodnaviria</taxon>
        <taxon>Heunggongvirae</taxon>
        <taxon>Uroviricota</taxon>
        <taxon>Caudoviricetes</taxon>
    </lineage>
</organism>
<proteinExistence type="predicted"/>
<evidence type="ECO:0000313" key="1">
    <source>
        <dbReference type="EMBL" id="DAD70429.1"/>
    </source>
</evidence>
<reference evidence="1" key="1">
    <citation type="journal article" date="2021" name="Proc. Natl. Acad. Sci. U.S.A.">
        <title>A Catalog of Tens of Thousands of Viruses from Human Metagenomes Reveals Hidden Associations with Chronic Diseases.</title>
        <authorList>
            <person name="Tisza M.J."/>
            <person name="Buck C.B."/>
        </authorList>
    </citation>
    <scope>NUCLEOTIDE SEQUENCE</scope>
    <source>
        <strain evidence="1">CtnhN1</strain>
    </source>
</reference>
<sequence>MRSARGPVPHERCGLSALIVGCIMRAADRGGRCEKIKSTAPRYGAGGKRHK</sequence>
<accession>A0A8S5LK00</accession>